<organism evidence="1">
    <name type="scientific">marine sediment metagenome</name>
    <dbReference type="NCBI Taxonomy" id="412755"/>
    <lineage>
        <taxon>unclassified sequences</taxon>
        <taxon>metagenomes</taxon>
        <taxon>ecological metagenomes</taxon>
    </lineage>
</organism>
<dbReference type="InterPro" id="IPR010985">
    <property type="entry name" value="Ribbon_hlx_hlx"/>
</dbReference>
<reference evidence="1" key="1">
    <citation type="journal article" date="2015" name="Nature">
        <title>Complex archaea that bridge the gap between prokaryotes and eukaryotes.</title>
        <authorList>
            <person name="Spang A."/>
            <person name="Saw J.H."/>
            <person name="Jorgensen S.L."/>
            <person name="Zaremba-Niedzwiedzka K."/>
            <person name="Martijn J."/>
            <person name="Lind A.E."/>
            <person name="van Eijk R."/>
            <person name="Schleper C."/>
            <person name="Guy L."/>
            <person name="Ettema T.J."/>
        </authorList>
    </citation>
    <scope>NUCLEOTIDE SEQUENCE</scope>
</reference>
<comment type="caution">
    <text evidence="1">The sequence shown here is derived from an EMBL/GenBank/DDBJ whole genome shotgun (WGS) entry which is preliminary data.</text>
</comment>
<sequence length="99" mass="11905">MKIITISLTEDIFKLLNIIVEQDFAPNRSEAVRRLLGYAIPRFIEIHKTYKSIINNKTKIPRFEEPLYERLTLEELREIYPQIPDYKHINEEMVQIKCQ</sequence>
<dbReference type="AlphaFoldDB" id="A0A0F9C8J5"/>
<dbReference type="GO" id="GO:0006355">
    <property type="term" value="P:regulation of DNA-templated transcription"/>
    <property type="evidence" value="ECO:0007669"/>
    <property type="project" value="InterPro"/>
</dbReference>
<dbReference type="SUPFAM" id="SSF47598">
    <property type="entry name" value="Ribbon-helix-helix"/>
    <property type="match status" value="1"/>
</dbReference>
<proteinExistence type="predicted"/>
<dbReference type="EMBL" id="LAZR01045499">
    <property type="protein sequence ID" value="KKK98724.1"/>
    <property type="molecule type" value="Genomic_DNA"/>
</dbReference>
<accession>A0A0F9C8J5</accession>
<evidence type="ECO:0000313" key="1">
    <source>
        <dbReference type="EMBL" id="KKK98724.1"/>
    </source>
</evidence>
<name>A0A0F9C8J5_9ZZZZ</name>
<protein>
    <submittedName>
        <fullName evidence="1">Uncharacterized protein</fullName>
    </submittedName>
</protein>
<gene>
    <name evidence="1" type="ORF">LCGC14_2639910</name>
</gene>